<evidence type="ECO:0000256" key="1">
    <source>
        <dbReference type="SAM" id="MobiDB-lite"/>
    </source>
</evidence>
<dbReference type="EMBL" id="CP099424">
    <property type="protein sequence ID" value="USW55126.1"/>
    <property type="molecule type" value="Genomic_DNA"/>
</dbReference>
<evidence type="ECO:0000313" key="2">
    <source>
        <dbReference type="EMBL" id="USW55126.1"/>
    </source>
</evidence>
<sequence length="581" mass="64442">MDFRQFTPPADIESCGYDDLQCPGGSAGTDGTYFQQDWSPQTTFTAATTPPRSPMIIRENGSRLLPKPRYQDQLVEPSYFHSSAFHTHNRTSSLPVNVFRSTFGPALPQHQADRRSTSPYPHARSISTAPRQSASPAPTDHLSISRPSISSMRSVSSSHISSVRSHSRNVSSSSIDAAMLSRYGYPTYRQSPNTQQLPVSMPASRPPTAMSFLAPIATPSAQMQSYPSHRRTASPPARPSRLSVEADMPVESDVPSPTSTVVDYLCQPNPAPSLIKKITKADTSQVNHFWFDIRNLKSWSDFTVDTISSIPGLLDLLQIDVSMKSLPQPAQVNLAPETPAQLAELCALHHAVKVNAALKVAQGDKHIAMRSLRSGPGARQQPEFVANYRSDGEKTIYGDGRGRVVGIVKSYDQWNSGYRNGSPIDKIRYLEHLAHLHRFMREHGTRYGFIMTEIELVCVRAGGPPSSADDNIPLFGYLEVAPPVQISASGLNEDGSLKMTADLALWYLHMLAKEQPFPGQFHWKVDVGGPSALTRKHHLPRDDWMPKVNLQDKRVSKRARGWTWPNEPLHKRECGRVGRKR</sequence>
<name>A0A9Q9EKT0_9PEZI</name>
<organism evidence="2 3">
    <name type="scientific">Septoria linicola</name>
    <dbReference type="NCBI Taxonomy" id="215465"/>
    <lineage>
        <taxon>Eukaryota</taxon>
        <taxon>Fungi</taxon>
        <taxon>Dikarya</taxon>
        <taxon>Ascomycota</taxon>
        <taxon>Pezizomycotina</taxon>
        <taxon>Dothideomycetes</taxon>
        <taxon>Dothideomycetidae</taxon>
        <taxon>Mycosphaerellales</taxon>
        <taxon>Mycosphaerellaceae</taxon>
        <taxon>Septoria</taxon>
    </lineage>
</organism>
<dbReference type="Proteomes" id="UP001056384">
    <property type="component" value="Chromosome 7"/>
</dbReference>
<dbReference type="AlphaFoldDB" id="A0A9Q9EKT0"/>
<feature type="region of interest" description="Disordered" evidence="1">
    <location>
        <begin position="220"/>
        <end position="241"/>
    </location>
</feature>
<gene>
    <name evidence="2" type="ORF">Slin15195_G084450</name>
</gene>
<keyword evidence="3" id="KW-1185">Reference proteome</keyword>
<accession>A0A9Q9EKT0</accession>
<evidence type="ECO:0008006" key="4">
    <source>
        <dbReference type="Google" id="ProtNLM"/>
    </source>
</evidence>
<feature type="region of interest" description="Disordered" evidence="1">
    <location>
        <begin position="108"/>
        <end position="173"/>
    </location>
</feature>
<protein>
    <recommendedName>
        <fullName evidence="4">Sialidase</fullName>
    </recommendedName>
</protein>
<feature type="compositionally biased region" description="Polar residues" evidence="1">
    <location>
        <begin position="125"/>
        <end position="136"/>
    </location>
</feature>
<evidence type="ECO:0000313" key="3">
    <source>
        <dbReference type="Proteomes" id="UP001056384"/>
    </source>
</evidence>
<reference evidence="2" key="1">
    <citation type="submission" date="2022-06" db="EMBL/GenBank/DDBJ databases">
        <title>Complete genome sequences of two strains of the flax pathogen Septoria linicola.</title>
        <authorList>
            <person name="Lapalu N."/>
            <person name="Simon A."/>
            <person name="Demenou B."/>
            <person name="Paumier D."/>
            <person name="Guillot M.-P."/>
            <person name="Gout L."/>
            <person name="Valade R."/>
        </authorList>
    </citation>
    <scope>NUCLEOTIDE SEQUENCE</scope>
    <source>
        <strain evidence="2">SE15195</strain>
    </source>
</reference>
<feature type="compositionally biased region" description="Low complexity" evidence="1">
    <location>
        <begin position="144"/>
        <end position="173"/>
    </location>
</feature>
<proteinExistence type="predicted"/>